<reference evidence="1" key="1">
    <citation type="submission" date="2023-07" db="EMBL/GenBank/DDBJ databases">
        <title>Two novel species in the genus Flavivirga.</title>
        <authorList>
            <person name="Kwon K."/>
        </authorList>
    </citation>
    <scope>NUCLEOTIDE SEQUENCE</scope>
    <source>
        <strain evidence="1">KACC 14158</strain>
    </source>
</reference>
<dbReference type="Proteomes" id="UP001176806">
    <property type="component" value="Unassembled WGS sequence"/>
</dbReference>
<evidence type="ECO:0000313" key="1">
    <source>
        <dbReference type="EMBL" id="MDO5977170.1"/>
    </source>
</evidence>
<protein>
    <submittedName>
        <fullName evidence="1">Uncharacterized protein</fullName>
    </submittedName>
</protein>
<name>A0ABT8WW20_9FLAO</name>
<accession>A0ABT8WW20</accession>
<keyword evidence="2" id="KW-1185">Reference proteome</keyword>
<dbReference type="EMBL" id="JAUOEL010000013">
    <property type="protein sequence ID" value="MDO5977170.1"/>
    <property type="molecule type" value="Genomic_DNA"/>
</dbReference>
<comment type="caution">
    <text evidence="1">The sequence shown here is derived from an EMBL/GenBank/DDBJ whole genome shotgun (WGS) entry which is preliminary data.</text>
</comment>
<sequence length="45" mass="5051">MNNLKNKKTDLNNFKDFTFKNLKVIIGGGDGVIIDKNKKKTPGRS</sequence>
<proteinExistence type="predicted"/>
<organism evidence="1 2">
    <name type="scientific">Flavivirga jejuensis</name>
    <dbReference type="NCBI Taxonomy" id="870487"/>
    <lineage>
        <taxon>Bacteria</taxon>
        <taxon>Pseudomonadati</taxon>
        <taxon>Bacteroidota</taxon>
        <taxon>Flavobacteriia</taxon>
        <taxon>Flavobacteriales</taxon>
        <taxon>Flavobacteriaceae</taxon>
        <taxon>Flavivirga</taxon>
    </lineage>
</organism>
<gene>
    <name evidence="1" type="ORF">Q4Q40_23490</name>
</gene>
<dbReference type="RefSeq" id="WP_303304498.1">
    <property type="nucleotide sequence ID" value="NZ_BAABDA010000058.1"/>
</dbReference>
<evidence type="ECO:0000313" key="2">
    <source>
        <dbReference type="Proteomes" id="UP001176806"/>
    </source>
</evidence>